<dbReference type="EMBL" id="GBXM01077719">
    <property type="protein sequence ID" value="JAH30858.1"/>
    <property type="molecule type" value="Transcribed_RNA"/>
</dbReference>
<reference evidence="1" key="2">
    <citation type="journal article" date="2015" name="Fish Shellfish Immunol.">
        <title>Early steps in the European eel (Anguilla anguilla)-Vibrio vulnificus interaction in the gills: Role of the RtxA13 toxin.</title>
        <authorList>
            <person name="Callol A."/>
            <person name="Pajuelo D."/>
            <person name="Ebbesson L."/>
            <person name="Teles M."/>
            <person name="MacKenzie S."/>
            <person name="Amaro C."/>
        </authorList>
    </citation>
    <scope>NUCLEOTIDE SEQUENCE</scope>
</reference>
<reference evidence="1" key="1">
    <citation type="submission" date="2014-11" db="EMBL/GenBank/DDBJ databases">
        <authorList>
            <person name="Amaro Gonzalez C."/>
        </authorList>
    </citation>
    <scope>NUCLEOTIDE SEQUENCE</scope>
</reference>
<organism evidence="1">
    <name type="scientific">Anguilla anguilla</name>
    <name type="common">European freshwater eel</name>
    <name type="synonym">Muraena anguilla</name>
    <dbReference type="NCBI Taxonomy" id="7936"/>
    <lineage>
        <taxon>Eukaryota</taxon>
        <taxon>Metazoa</taxon>
        <taxon>Chordata</taxon>
        <taxon>Craniata</taxon>
        <taxon>Vertebrata</taxon>
        <taxon>Euteleostomi</taxon>
        <taxon>Actinopterygii</taxon>
        <taxon>Neopterygii</taxon>
        <taxon>Teleostei</taxon>
        <taxon>Anguilliformes</taxon>
        <taxon>Anguillidae</taxon>
        <taxon>Anguilla</taxon>
    </lineage>
</organism>
<dbReference type="AlphaFoldDB" id="A0A0E9RRB8"/>
<name>A0A0E9RRB8_ANGAN</name>
<evidence type="ECO:0000313" key="1">
    <source>
        <dbReference type="EMBL" id="JAH30858.1"/>
    </source>
</evidence>
<sequence length="73" mass="7674">MCQSLLHCDALDGLKVSIRSSRSKALLSDLGEQLAPGDLGLLRQGLQVVPGLQVDDAVQVFLRGGAQDAQDEG</sequence>
<protein>
    <submittedName>
        <fullName evidence="1">Uncharacterized protein</fullName>
    </submittedName>
</protein>
<proteinExistence type="predicted"/>
<accession>A0A0E9RRB8</accession>